<evidence type="ECO:0000259" key="1">
    <source>
        <dbReference type="Pfam" id="PF12867"/>
    </source>
</evidence>
<dbReference type="InterPro" id="IPR034660">
    <property type="entry name" value="DinB/YfiT-like"/>
</dbReference>
<evidence type="ECO:0000313" key="3">
    <source>
        <dbReference type="Proteomes" id="UP000465062"/>
    </source>
</evidence>
<reference evidence="2 3" key="1">
    <citation type="submission" date="2019-06" db="EMBL/GenBank/DDBJ databases">
        <title>An operon consisting of a P-type ATPase gene and a transcriptional regular gene given the different cadmium resistance in Bacillus vietamensis 151-6 and Bacillus marisflavi 151-25.</title>
        <authorList>
            <person name="Yu X."/>
        </authorList>
    </citation>
    <scope>NUCLEOTIDE SEQUENCE [LARGE SCALE GENOMIC DNA]</scope>
    <source>
        <strain evidence="2 3">151-6</strain>
    </source>
</reference>
<evidence type="ECO:0000313" key="2">
    <source>
        <dbReference type="EMBL" id="QHE60720.1"/>
    </source>
</evidence>
<sequence>MNVYCRSTLHQIEVAVESIIDIMAGLKEEDLNMRPTPSKHSIGELLSHISLICMADDLIAGEASREEMDSFYRSKSIHSLDDMRVELRQNFHYLKKQVAAWSEDMLVEETTAYWGLTYTRFEWLVEVAAHLYHHRGQLHSMLVHCYDKDPGVPMFE</sequence>
<dbReference type="Gene3D" id="1.20.120.450">
    <property type="entry name" value="dinb family like domain"/>
    <property type="match status" value="1"/>
</dbReference>
<accession>A0A6I6UQF7</accession>
<dbReference type="SUPFAM" id="SSF109854">
    <property type="entry name" value="DinB/YfiT-like putative metalloenzymes"/>
    <property type="match status" value="1"/>
</dbReference>
<dbReference type="KEGG" id="bvq:FHE72_06460"/>
<dbReference type="EMBL" id="CP047394">
    <property type="protein sequence ID" value="QHE60720.1"/>
    <property type="molecule type" value="Genomic_DNA"/>
</dbReference>
<dbReference type="RefSeq" id="WP_159361616.1">
    <property type="nucleotide sequence ID" value="NZ_CP047394.1"/>
</dbReference>
<name>A0A6I6UQF7_9BACI</name>
<dbReference type="InterPro" id="IPR024775">
    <property type="entry name" value="DinB-like"/>
</dbReference>
<gene>
    <name evidence="2" type="ORF">FHE72_06460</name>
</gene>
<dbReference type="Pfam" id="PF12867">
    <property type="entry name" value="DinB_2"/>
    <property type="match status" value="1"/>
</dbReference>
<dbReference type="AlphaFoldDB" id="A0A6I6UQF7"/>
<proteinExistence type="predicted"/>
<dbReference type="Proteomes" id="UP000465062">
    <property type="component" value="Chromosome"/>
</dbReference>
<protein>
    <submittedName>
        <fullName evidence="2">DUF664 domain-containing protein</fullName>
    </submittedName>
</protein>
<organism evidence="2 3">
    <name type="scientific">Rossellomorea vietnamensis</name>
    <dbReference type="NCBI Taxonomy" id="218284"/>
    <lineage>
        <taxon>Bacteria</taxon>
        <taxon>Bacillati</taxon>
        <taxon>Bacillota</taxon>
        <taxon>Bacilli</taxon>
        <taxon>Bacillales</taxon>
        <taxon>Bacillaceae</taxon>
        <taxon>Rossellomorea</taxon>
    </lineage>
</organism>
<feature type="domain" description="DinB-like" evidence="1">
    <location>
        <begin position="19"/>
        <end position="138"/>
    </location>
</feature>